<evidence type="ECO:0000313" key="5">
    <source>
        <dbReference type="EMBL" id="AVX43087.1"/>
    </source>
</evidence>
<gene>
    <name evidence="5" type="ORF">CCS77_0026</name>
</gene>
<dbReference type="NCBIfam" id="TIGR03570">
    <property type="entry name" value="NeuD_NnaD"/>
    <property type="match status" value="1"/>
</dbReference>
<dbReference type="InterPro" id="IPR011004">
    <property type="entry name" value="Trimer_LpxA-like_sf"/>
</dbReference>
<dbReference type="InterPro" id="IPR050179">
    <property type="entry name" value="Trans_hexapeptide_repeat"/>
</dbReference>
<protein>
    <submittedName>
        <fullName evidence="5">4-amino-6-deoxy-N-Acetyl-D-hexosaminyl-(Lipid carrier) acetyltrasferase</fullName>
    </submittedName>
</protein>
<evidence type="ECO:0000313" key="6">
    <source>
        <dbReference type="Proteomes" id="UP000241854"/>
    </source>
</evidence>
<feature type="binding site" evidence="3">
    <location>
        <position position="187"/>
    </location>
    <ligand>
        <name>acetyl-CoA</name>
        <dbReference type="ChEBI" id="CHEBI:57288"/>
    </ligand>
</feature>
<dbReference type="InterPro" id="IPR020019">
    <property type="entry name" value="AcTrfase_PglD-like"/>
</dbReference>
<dbReference type="EMBL" id="CP021642">
    <property type="protein sequence ID" value="AVX43087.1"/>
    <property type="molecule type" value="Genomic_DNA"/>
</dbReference>
<feature type="domain" description="PglD N-terminal" evidence="4">
    <location>
        <begin position="3"/>
        <end position="72"/>
    </location>
</feature>
<reference evidence="5 6" key="1">
    <citation type="journal article" date="2018" name="Emerg. Microbes Infect.">
        <title>Genomic analysis of oral Campylobacter concisus strains identified a potential bacterial molecular marker associated with active Crohn's disease.</title>
        <authorList>
            <person name="Liu F."/>
            <person name="Ma R."/>
            <person name="Tay C.Y.A."/>
            <person name="Octavia S."/>
            <person name="Lan R."/>
            <person name="Chung H.K.L."/>
            <person name="Riordan S.M."/>
            <person name="Grimm M.C."/>
            <person name="Leong R.W."/>
            <person name="Tanaka M.M."/>
            <person name="Connor S."/>
            <person name="Zhang L."/>
        </authorList>
    </citation>
    <scope>NUCLEOTIDE SEQUENCE [LARGE SCALE GENOMIC DNA]</scope>
    <source>
        <strain evidence="5 6">P2CDO4</strain>
    </source>
</reference>
<organism evidence="5 6">
    <name type="scientific">Campylobacter concisus</name>
    <dbReference type="NCBI Taxonomy" id="199"/>
    <lineage>
        <taxon>Bacteria</taxon>
        <taxon>Pseudomonadati</taxon>
        <taxon>Campylobacterota</taxon>
        <taxon>Epsilonproteobacteria</taxon>
        <taxon>Campylobacterales</taxon>
        <taxon>Campylobacteraceae</taxon>
        <taxon>Campylobacter</taxon>
    </lineage>
</organism>
<dbReference type="SUPFAM" id="SSF51161">
    <property type="entry name" value="Trimeric LpxA-like enzymes"/>
    <property type="match status" value="1"/>
</dbReference>
<dbReference type="RefSeq" id="WP_107916195.1">
    <property type="nucleotide sequence ID" value="NZ_CP021642.1"/>
</dbReference>
<dbReference type="Proteomes" id="UP000241854">
    <property type="component" value="Chromosome"/>
</dbReference>
<proteinExistence type="inferred from homology"/>
<evidence type="ECO:0000256" key="2">
    <source>
        <dbReference type="PIRSR" id="PIRSR620019-1"/>
    </source>
</evidence>
<dbReference type="InterPro" id="IPR041561">
    <property type="entry name" value="PglD_N"/>
</dbReference>
<comment type="similarity">
    <text evidence="1">Belongs to the transferase hexapeptide repeat family.</text>
</comment>
<dbReference type="PANTHER" id="PTHR43300:SF7">
    <property type="entry name" value="UDP-N-ACETYLBACILLOSAMINE N-ACETYLTRANSFERASE"/>
    <property type="match status" value="1"/>
</dbReference>
<dbReference type="Gene3D" id="2.160.10.10">
    <property type="entry name" value="Hexapeptide repeat proteins"/>
    <property type="match status" value="1"/>
</dbReference>
<dbReference type="AlphaFoldDB" id="A0A2R4NXF6"/>
<dbReference type="PANTHER" id="PTHR43300">
    <property type="entry name" value="ACETYLTRANSFERASE"/>
    <property type="match status" value="1"/>
</dbReference>
<dbReference type="Gene3D" id="3.40.50.20">
    <property type="match status" value="1"/>
</dbReference>
<feature type="binding site" evidence="3">
    <location>
        <position position="148"/>
    </location>
    <ligand>
        <name>acetyl-CoA</name>
        <dbReference type="ChEBI" id="CHEBI:57288"/>
    </ligand>
</feature>
<accession>A0A2R4NXF6</accession>
<sequence length="203" mass="21346">MQDIVLVGGGGHCKSVIDVIESEAKFNIIGIIDTAENIGKKVLGYEIIGSDDDLAEVFTSCKNAMVTVGQIKSSEPRKRLFALLKEIGFILPTIVSPLAYLSKHACVGEGSVVMHHALINAGTCVGKNCIINTKALVEHDATIGDHCHISTASVVNGGVVVQDGTFFGSNATSKEYIVIGENSIIGGGTSVMRSLEKNAFIKA</sequence>
<feature type="binding site" evidence="3">
    <location>
        <position position="69"/>
    </location>
    <ligand>
        <name>substrate</name>
    </ligand>
</feature>
<dbReference type="Pfam" id="PF17836">
    <property type="entry name" value="PglD_N"/>
    <property type="match status" value="1"/>
</dbReference>
<name>A0A2R4NXF6_9BACT</name>
<dbReference type="CDD" id="cd03360">
    <property type="entry name" value="LbH_AT_putative"/>
    <property type="match status" value="1"/>
</dbReference>
<evidence type="ECO:0000259" key="4">
    <source>
        <dbReference type="Pfam" id="PF17836"/>
    </source>
</evidence>
<evidence type="ECO:0000256" key="3">
    <source>
        <dbReference type="PIRSR" id="PIRSR620019-2"/>
    </source>
</evidence>
<feature type="active site" description="Proton acceptor" evidence="2">
    <location>
        <position position="139"/>
    </location>
</feature>
<evidence type="ECO:0000256" key="1">
    <source>
        <dbReference type="ARBA" id="ARBA00007274"/>
    </source>
</evidence>
<feature type="site" description="Increases basicity of active site His" evidence="2">
    <location>
        <position position="140"/>
    </location>
</feature>